<dbReference type="InterPro" id="IPR039498">
    <property type="entry name" value="NTP_transf_5"/>
</dbReference>
<dbReference type="Proteomes" id="UP000640274">
    <property type="component" value="Unassembled WGS sequence"/>
</dbReference>
<protein>
    <submittedName>
        <fullName evidence="1">Nucleotidyltransferase family protein</fullName>
    </submittedName>
</protein>
<dbReference type="RefSeq" id="WP_199018127.1">
    <property type="nucleotide sequence ID" value="NZ_JAELUP010000011.1"/>
</dbReference>
<sequence>MVINLNISNEDKLVLLLAKPLWADDERASIVELLESYLDWSKVIGLLQYHRISGIAYRNLNLYFSEEAIKFSYEKFLSMLYQSYIMQKNKTQEQWEYTNRVCKALNEDGIDYVMLKGIILSSCVYEDLGARNFGDTDILIHSSQINKAMQCLLKLGYVQGKMLMGEEDIIKSSRKDTMLWSLISHEVHPFVLKTPDCSLIRYHDVDLQFSLDLNTGNRTDNAVHDLIACSSSVTIGDVTVKTLGWEDFLVFLCIHYYKEVTTLKEVTSYNDIVLYKLCDIYYLIANKNIKLNWEKVVYKAEFTQSTKGVYYTLLNLCQIYGEVVPVELLNQVKPQDLSYLDEVYHYNSNEVAATYKLSFIERLVHPNRPTILKFK</sequence>
<dbReference type="EMBL" id="JAELUP010000011">
    <property type="protein sequence ID" value="MBJ6360572.1"/>
    <property type="molecule type" value="Genomic_DNA"/>
</dbReference>
<proteinExistence type="predicted"/>
<dbReference type="AlphaFoldDB" id="A0A934IWG4"/>
<dbReference type="Pfam" id="PF14907">
    <property type="entry name" value="NTP_transf_5"/>
    <property type="match status" value="1"/>
</dbReference>
<reference evidence="1" key="1">
    <citation type="submission" date="2020-12" db="EMBL/GenBank/DDBJ databases">
        <authorList>
            <person name="Huq M.A."/>
        </authorList>
    </citation>
    <scope>NUCLEOTIDE SEQUENCE</scope>
    <source>
        <strain evidence="1">MAHUQ-46</strain>
    </source>
</reference>
<comment type="caution">
    <text evidence="1">The sequence shown here is derived from an EMBL/GenBank/DDBJ whole genome shotgun (WGS) entry which is preliminary data.</text>
</comment>
<organism evidence="1 2">
    <name type="scientific">Paenibacillus roseus</name>
    <dbReference type="NCBI Taxonomy" id="2798579"/>
    <lineage>
        <taxon>Bacteria</taxon>
        <taxon>Bacillati</taxon>
        <taxon>Bacillota</taxon>
        <taxon>Bacilli</taxon>
        <taxon>Bacillales</taxon>
        <taxon>Paenibacillaceae</taxon>
        <taxon>Paenibacillus</taxon>
    </lineage>
</organism>
<keyword evidence="2" id="KW-1185">Reference proteome</keyword>
<evidence type="ECO:0000313" key="1">
    <source>
        <dbReference type="EMBL" id="MBJ6360572.1"/>
    </source>
</evidence>
<accession>A0A934IWG4</accession>
<name>A0A934IWG4_9BACL</name>
<gene>
    <name evidence="1" type="ORF">JFN88_04450</name>
</gene>
<evidence type="ECO:0000313" key="2">
    <source>
        <dbReference type="Proteomes" id="UP000640274"/>
    </source>
</evidence>